<gene>
    <name evidence="2" type="ORF">SSPH_00174</name>
</gene>
<name>A0ABM9W0Q7_9FIRM</name>
<comment type="caution">
    <text evidence="2">The sequence shown here is derived from an EMBL/GenBank/DDBJ whole genome shotgun (WGS) entry which is preliminary data.</text>
</comment>
<dbReference type="Proteomes" id="UP000245702">
    <property type="component" value="Unassembled WGS sequence"/>
</dbReference>
<feature type="domain" description="YqbQ/XkdQ" evidence="1">
    <location>
        <begin position="23"/>
        <end position="322"/>
    </location>
</feature>
<dbReference type="Pfam" id="PF24032">
    <property type="entry name" value="YQBQ"/>
    <property type="match status" value="1"/>
</dbReference>
<proteinExistence type="predicted"/>
<reference evidence="2 3" key="1">
    <citation type="submission" date="2016-01" db="EMBL/GenBank/DDBJ databases">
        <authorList>
            <person name="Brown R."/>
        </authorList>
    </citation>
    <scope>NUCLEOTIDE SEQUENCE [LARGE SCALE GENOMIC DNA]</scope>
    <source>
        <strain evidence="2">Sporomusa sphaeroides DSM 2875</strain>
    </source>
</reference>
<accession>A0ABM9W0Q7</accession>
<protein>
    <recommendedName>
        <fullName evidence="1">YqbQ/XkdQ domain-containing protein</fullName>
    </recommendedName>
</protein>
<evidence type="ECO:0000313" key="3">
    <source>
        <dbReference type="Proteomes" id="UP000245702"/>
    </source>
</evidence>
<dbReference type="InterPro" id="IPR056937">
    <property type="entry name" value="YqbQ/XkdQ"/>
</dbReference>
<dbReference type="SUPFAM" id="SSF69279">
    <property type="entry name" value="Phage tail proteins"/>
    <property type="match status" value="1"/>
</dbReference>
<evidence type="ECO:0000313" key="2">
    <source>
        <dbReference type="EMBL" id="CVK17540.1"/>
    </source>
</evidence>
<keyword evidence="3" id="KW-1185">Reference proteome</keyword>
<organism evidence="2 3">
    <name type="scientific">Sporomusa sphaeroides DSM 2875</name>
    <dbReference type="NCBI Taxonomy" id="1337886"/>
    <lineage>
        <taxon>Bacteria</taxon>
        <taxon>Bacillati</taxon>
        <taxon>Bacillota</taxon>
        <taxon>Negativicutes</taxon>
        <taxon>Selenomonadales</taxon>
        <taxon>Sporomusaceae</taxon>
        <taxon>Sporomusa</taxon>
    </lineage>
</organism>
<evidence type="ECO:0000259" key="1">
    <source>
        <dbReference type="Pfam" id="PF24032"/>
    </source>
</evidence>
<dbReference type="EMBL" id="FCOW01000001">
    <property type="protein sequence ID" value="CVK17540.1"/>
    <property type="molecule type" value="Genomic_DNA"/>
</dbReference>
<sequence>MNDVQILINNGGKLYEPIVEEGISWETTRKGAPGKLTFNVLVDNTIDFTEGNAVRMAVDGTDVFYGYVFTKKRDKDGIIQVTAYDQLRYLKNKHTMHYERLTASELIKKVAAIHLLKVGEIEDTEYVIEKRVEDNQTLFDIIQEAIGITLENKKKLYVLYDDFGKLTLKNIESMKLDLLIDAETGENFDYVSSIDHRTFNRVKLYRENKDTGKHEVFTAPQDPEEFTASESIKKWGVLQYCEKIDEGVTNPQAMADALLEMYNRKTRSLSINNAFGDIRVRAGSHIAVQLALGDITVNKHMLVEGAKHVFTNRQHTMNLSLRSSEFNA</sequence>
<dbReference type="RefSeq" id="WP_075755285.1">
    <property type="nucleotide sequence ID" value="NZ_CP146991.1"/>
</dbReference>